<proteinExistence type="predicted"/>
<sequence length="261" mass="29787">MSPIKFEENIKDKLEKRSLSPSADSWSKLAERLDAEEKSSKGPLFWWLSVAAGLLIMMAIAVQFFSMDESDQVSPQVVEDTKTEIQKEIKIEDSLPEKSIQLVEEKVKTNEEQELLSIQKESQIKDYKKEIQGEFKAETKLVNQKASDSNIIQLSKEELLEKETQDLLEEAIMNNAIANAFKEIKSENIAVSDEEIDSLLKIASKELFKERLQSETTRTVDADALLRSVEDEMGQSFRSRVFEALKESYETIRTAVADRNN</sequence>
<dbReference type="RefSeq" id="WP_110475859.1">
    <property type="nucleotide sequence ID" value="NZ_BMWQ01000004.1"/>
</dbReference>
<dbReference type="Proteomes" id="UP000248054">
    <property type="component" value="Unassembled WGS sequence"/>
</dbReference>
<comment type="caution">
    <text evidence="2">The sequence shown here is derived from an EMBL/GenBank/DDBJ whole genome shotgun (WGS) entry which is preliminary data.</text>
</comment>
<feature type="transmembrane region" description="Helical" evidence="1">
    <location>
        <begin position="44"/>
        <end position="65"/>
    </location>
</feature>
<accession>A0A2V4XDQ3</accession>
<evidence type="ECO:0000256" key="1">
    <source>
        <dbReference type="SAM" id="Phobius"/>
    </source>
</evidence>
<keyword evidence="1" id="KW-0812">Transmembrane</keyword>
<reference evidence="2 3" key="1">
    <citation type="submission" date="2018-06" db="EMBL/GenBank/DDBJ databases">
        <title>Genomic Encyclopedia of Type Strains, Phase III (KMG-III): the genomes of soil and plant-associated and newly described type strains.</title>
        <authorList>
            <person name="Whitman W."/>
        </authorList>
    </citation>
    <scope>NUCLEOTIDE SEQUENCE [LARGE SCALE GENOMIC DNA]</scope>
    <source>
        <strain evidence="2 3">CECT 7945</strain>
    </source>
</reference>
<keyword evidence="1" id="KW-1133">Transmembrane helix</keyword>
<gene>
    <name evidence="2" type="ORF">DFQ11_10492</name>
</gene>
<evidence type="ECO:0000313" key="2">
    <source>
        <dbReference type="EMBL" id="PYE80725.1"/>
    </source>
</evidence>
<protein>
    <submittedName>
        <fullName evidence="2">Uncharacterized protein</fullName>
    </submittedName>
</protein>
<name>A0A2V4XDQ3_9FLAO</name>
<dbReference type="EMBL" id="QJTD01000004">
    <property type="protein sequence ID" value="PYE80725.1"/>
    <property type="molecule type" value="Genomic_DNA"/>
</dbReference>
<dbReference type="AlphaFoldDB" id="A0A2V4XDQ3"/>
<organism evidence="2 3">
    <name type="scientific">Winogradskyella epiphytica</name>
    <dbReference type="NCBI Taxonomy" id="262005"/>
    <lineage>
        <taxon>Bacteria</taxon>
        <taxon>Pseudomonadati</taxon>
        <taxon>Bacteroidota</taxon>
        <taxon>Flavobacteriia</taxon>
        <taxon>Flavobacteriales</taxon>
        <taxon>Flavobacteriaceae</taxon>
        <taxon>Winogradskyella</taxon>
    </lineage>
</organism>
<keyword evidence="1" id="KW-0472">Membrane</keyword>
<dbReference type="OrthoDB" id="1247025at2"/>
<keyword evidence="3" id="KW-1185">Reference proteome</keyword>
<evidence type="ECO:0000313" key="3">
    <source>
        <dbReference type="Proteomes" id="UP000248054"/>
    </source>
</evidence>